<sequence length="582" mass="65173">MDHAKLDLNDRRKTQPRRAGLTKDYPHNLLQSLHRPKREAQPAMPTEAATKTRPSNVNSVRDSGNVGGAPNSTSCKRKNRRSNKENEPGSSESSVMKSIEAGNGDVDRPPDDSDEDGKYLIDSSEDESPSRISADMTKTVFGSKGQKPIRTSTTSSLPVPQNSRQRPSETKSTHGNKRKNESDSEHAPDVNIFGNMQSSNKKLKSYTKEHPDQTRSSKPGVKKLVLVKDTKPKNKPNKPYMYGKKKNAAPVNQFINYKSRSPSLVSDNEKQKLQDYTTDSPTKNKSPARGFVRPDFSDDDFSDLDLFSKLKSSKSAPPSTQSRPFQRYDDDDILDGAEELAKKLNPDTIIGMENLEREDSSDADDYTGSRCPMCNEPVAAEDLKALGKMNTRKQEKFCLSHQRKTARSNWKSKGYPDIDWETLDSRISNHHTFIKKIIGGATCHYREVFDEKVKAGKDRNLMKSSTNLIPGYYGSRGLRLISENIMDEFTPLLKYRAPLDRLIAARSAAAFVDSVVVPEVTVLLIKEDMSVSDEEARTILTESSEMGDLVNEEIKDVVTLKPEDKKSIGNSYDEDDDNAFNF</sequence>
<dbReference type="EMBL" id="CP009811">
    <property type="protein sequence ID" value="ATZ51927.1"/>
    <property type="molecule type" value="Genomic_DNA"/>
</dbReference>
<dbReference type="GO" id="GO:0005634">
    <property type="term" value="C:nucleus"/>
    <property type="evidence" value="ECO:0007669"/>
    <property type="project" value="UniProtKB-SubCell"/>
</dbReference>
<feature type="compositionally biased region" description="Polar residues" evidence="8">
    <location>
        <begin position="274"/>
        <end position="285"/>
    </location>
</feature>
<dbReference type="AlphaFoldDB" id="A0A384JNG5"/>
<dbReference type="VEuPathDB" id="FungiDB:Bcin07g04740"/>
<evidence type="ECO:0000256" key="4">
    <source>
        <dbReference type="ARBA" id="ARBA00009461"/>
    </source>
</evidence>
<dbReference type="InterPro" id="IPR039024">
    <property type="entry name" value="RTC4"/>
</dbReference>
<dbReference type="RefSeq" id="XP_001554089.1">
    <property type="nucleotide sequence ID" value="XM_001554039.2"/>
</dbReference>
<reference evidence="10 11" key="1">
    <citation type="journal article" date="2011" name="PLoS Genet.">
        <title>Genomic analysis of the necrotrophic fungal pathogens Sclerotinia sclerotiorum and Botrytis cinerea.</title>
        <authorList>
            <person name="Amselem J."/>
            <person name="Cuomo C.A."/>
            <person name="van Kan J.A."/>
            <person name="Viaud M."/>
            <person name="Benito E.P."/>
            <person name="Couloux A."/>
            <person name="Coutinho P.M."/>
            <person name="de Vries R.P."/>
            <person name="Dyer P.S."/>
            <person name="Fillinger S."/>
            <person name="Fournier E."/>
            <person name="Gout L."/>
            <person name="Hahn M."/>
            <person name="Kohn L."/>
            <person name="Lapalu N."/>
            <person name="Plummer K.M."/>
            <person name="Pradier J.M."/>
            <person name="Quevillon E."/>
            <person name="Sharon A."/>
            <person name="Simon A."/>
            <person name="ten Have A."/>
            <person name="Tudzynski B."/>
            <person name="Tudzynski P."/>
            <person name="Wincker P."/>
            <person name="Andrew M."/>
            <person name="Anthouard V."/>
            <person name="Beever R.E."/>
            <person name="Beffa R."/>
            <person name="Benoit I."/>
            <person name="Bouzid O."/>
            <person name="Brault B."/>
            <person name="Chen Z."/>
            <person name="Choquer M."/>
            <person name="Collemare J."/>
            <person name="Cotton P."/>
            <person name="Danchin E.G."/>
            <person name="Da Silva C."/>
            <person name="Gautier A."/>
            <person name="Giraud C."/>
            <person name="Giraud T."/>
            <person name="Gonzalez C."/>
            <person name="Grossetete S."/>
            <person name="Guldener U."/>
            <person name="Henrissat B."/>
            <person name="Howlett B.J."/>
            <person name="Kodira C."/>
            <person name="Kretschmer M."/>
            <person name="Lappartient A."/>
            <person name="Leroch M."/>
            <person name="Levis C."/>
            <person name="Mauceli E."/>
            <person name="Neuveglise C."/>
            <person name="Oeser B."/>
            <person name="Pearson M."/>
            <person name="Poulain J."/>
            <person name="Poussereau N."/>
            <person name="Quesneville H."/>
            <person name="Rascle C."/>
            <person name="Schumacher J."/>
            <person name="Segurens B."/>
            <person name="Sexton A."/>
            <person name="Silva E."/>
            <person name="Sirven C."/>
            <person name="Soanes D.M."/>
            <person name="Talbot N.J."/>
            <person name="Templeton M."/>
            <person name="Yandava C."/>
            <person name="Yarden O."/>
            <person name="Zeng Q."/>
            <person name="Rollins J.A."/>
            <person name="Lebrun M.H."/>
            <person name="Dickman M."/>
        </authorList>
    </citation>
    <scope>NUCLEOTIDE SEQUENCE [LARGE SCALE GENOMIC DNA]</scope>
    <source>
        <strain evidence="10 11">B05.10</strain>
    </source>
</reference>
<dbReference type="Pfam" id="PF14474">
    <property type="entry name" value="RTC4"/>
    <property type="match status" value="1"/>
</dbReference>
<comment type="function">
    <text evidence="1">May be involved in a process influencing telomere capping.</text>
</comment>
<dbReference type="SMART" id="SM01312">
    <property type="entry name" value="RTC4"/>
    <property type="match status" value="1"/>
</dbReference>
<dbReference type="PANTHER" id="PTHR41391">
    <property type="entry name" value="RESTRICTION OF TELOMERE CAPPING PROTEIN 4"/>
    <property type="match status" value="1"/>
</dbReference>
<feature type="compositionally biased region" description="Basic and acidic residues" evidence="8">
    <location>
        <begin position="105"/>
        <end position="119"/>
    </location>
</feature>
<protein>
    <recommendedName>
        <fullName evidence="5">Restriction of telomere capping protein 4</fullName>
    </recommendedName>
</protein>
<proteinExistence type="inferred from homology"/>
<evidence type="ECO:0000256" key="2">
    <source>
        <dbReference type="ARBA" id="ARBA00004123"/>
    </source>
</evidence>
<name>A0A384JNG5_BOTFB</name>
<organism evidence="10 11">
    <name type="scientific">Botryotinia fuckeliana (strain B05.10)</name>
    <name type="common">Noble rot fungus</name>
    <name type="synonym">Botrytis cinerea</name>
    <dbReference type="NCBI Taxonomy" id="332648"/>
    <lineage>
        <taxon>Eukaryota</taxon>
        <taxon>Fungi</taxon>
        <taxon>Dikarya</taxon>
        <taxon>Ascomycota</taxon>
        <taxon>Pezizomycotina</taxon>
        <taxon>Leotiomycetes</taxon>
        <taxon>Helotiales</taxon>
        <taxon>Sclerotiniaceae</taxon>
        <taxon>Botrytis</taxon>
    </lineage>
</organism>
<evidence type="ECO:0000256" key="1">
    <source>
        <dbReference type="ARBA" id="ARBA00002738"/>
    </source>
</evidence>
<feature type="region of interest" description="Disordered" evidence="8">
    <location>
        <begin position="1"/>
        <end position="329"/>
    </location>
</feature>
<keyword evidence="6" id="KW-0963">Cytoplasm</keyword>
<keyword evidence="7" id="KW-0539">Nucleus</keyword>
<evidence type="ECO:0000256" key="6">
    <source>
        <dbReference type="ARBA" id="ARBA00022490"/>
    </source>
</evidence>
<feature type="compositionally biased region" description="Polar residues" evidence="8">
    <location>
        <begin position="52"/>
        <end position="62"/>
    </location>
</feature>
<evidence type="ECO:0000256" key="3">
    <source>
        <dbReference type="ARBA" id="ARBA00004496"/>
    </source>
</evidence>
<dbReference type="OMA" id="ATCHYRE"/>
<feature type="compositionally biased region" description="Low complexity" evidence="8">
    <location>
        <begin position="304"/>
        <end position="315"/>
    </location>
</feature>
<evidence type="ECO:0000313" key="11">
    <source>
        <dbReference type="Proteomes" id="UP000001798"/>
    </source>
</evidence>
<feature type="compositionally biased region" description="Basic and acidic residues" evidence="8">
    <location>
        <begin position="166"/>
        <end position="188"/>
    </location>
</feature>
<feature type="domain" description="Restriction of telomere capping protein 4 C-terminal" evidence="9">
    <location>
        <begin position="437"/>
        <end position="553"/>
    </location>
</feature>
<feature type="compositionally biased region" description="Polar residues" evidence="8">
    <location>
        <begin position="253"/>
        <end position="266"/>
    </location>
</feature>
<dbReference type="Proteomes" id="UP000001798">
    <property type="component" value="Chromosome 7"/>
</dbReference>
<dbReference type="InterPro" id="IPR028094">
    <property type="entry name" value="RTC4_C"/>
</dbReference>
<evidence type="ECO:0000256" key="8">
    <source>
        <dbReference type="SAM" id="MobiDB-lite"/>
    </source>
</evidence>
<dbReference type="OrthoDB" id="128308at2759"/>
<evidence type="ECO:0000313" key="10">
    <source>
        <dbReference type="EMBL" id="ATZ51927.1"/>
    </source>
</evidence>
<feature type="compositionally biased region" description="Basic and acidic residues" evidence="8">
    <location>
        <begin position="1"/>
        <end position="13"/>
    </location>
</feature>
<reference evidence="10 11" key="2">
    <citation type="journal article" date="2012" name="Eukaryot. Cell">
        <title>Genome update of Botrytis cinerea strains B05.10 and T4.</title>
        <authorList>
            <person name="Staats M."/>
            <person name="van Kan J.A."/>
        </authorList>
    </citation>
    <scope>NUCLEOTIDE SEQUENCE [LARGE SCALE GENOMIC DNA]</scope>
    <source>
        <strain evidence="10 11">B05.10</strain>
    </source>
</reference>
<dbReference type="GeneID" id="5434629"/>
<gene>
    <name evidence="10" type="ORF">BCIN_07g04740</name>
</gene>
<dbReference type="PANTHER" id="PTHR41391:SF1">
    <property type="entry name" value="RESTRICTION OF TELOMERE CAPPING PROTEIN 4"/>
    <property type="match status" value="1"/>
</dbReference>
<evidence type="ECO:0000259" key="9">
    <source>
        <dbReference type="SMART" id="SM01312"/>
    </source>
</evidence>
<comment type="similarity">
    <text evidence="4">Belongs to the RTC4 family.</text>
</comment>
<reference evidence="10 11" key="3">
    <citation type="journal article" date="2017" name="Mol. Plant Pathol.">
        <title>A gapless genome sequence of the fungus Botrytis cinerea.</title>
        <authorList>
            <person name="Van Kan J.A."/>
            <person name="Stassen J.H."/>
            <person name="Mosbach A."/>
            <person name="Van Der Lee T.A."/>
            <person name="Faino L."/>
            <person name="Farmer A.D."/>
            <person name="Papasotiriou D.G."/>
            <person name="Zhou S."/>
            <person name="Seidl M.F."/>
            <person name="Cottam E."/>
            <person name="Edel D."/>
            <person name="Hahn M."/>
            <person name="Schwartz D.C."/>
            <person name="Dietrich R.A."/>
            <person name="Widdison S."/>
            <person name="Scalliet G."/>
        </authorList>
    </citation>
    <scope>NUCLEOTIDE SEQUENCE [LARGE SCALE GENOMIC DNA]</scope>
    <source>
        <strain evidence="10 11">B05.10</strain>
    </source>
</reference>
<keyword evidence="11" id="KW-1185">Reference proteome</keyword>
<comment type="subcellular location">
    <subcellularLocation>
        <location evidence="3">Cytoplasm</location>
    </subcellularLocation>
    <subcellularLocation>
        <location evidence="2">Nucleus</location>
    </subcellularLocation>
</comment>
<dbReference type="KEGG" id="bfu:BCIN_07g04740"/>
<evidence type="ECO:0000256" key="5">
    <source>
        <dbReference type="ARBA" id="ARBA00015162"/>
    </source>
</evidence>
<feature type="compositionally biased region" description="Polar residues" evidence="8">
    <location>
        <begin position="149"/>
        <end position="165"/>
    </location>
</feature>
<accession>A0A384JNG5</accession>
<dbReference type="GO" id="GO:0005737">
    <property type="term" value="C:cytoplasm"/>
    <property type="evidence" value="ECO:0007669"/>
    <property type="project" value="UniProtKB-SubCell"/>
</dbReference>
<feature type="compositionally biased region" description="Basic and acidic residues" evidence="8">
    <location>
        <begin position="206"/>
        <end position="215"/>
    </location>
</feature>
<evidence type="ECO:0000256" key="7">
    <source>
        <dbReference type="ARBA" id="ARBA00023242"/>
    </source>
</evidence>